<dbReference type="GO" id="GO:0000774">
    <property type="term" value="F:adenyl-nucleotide exchange factor activity"/>
    <property type="evidence" value="ECO:0007669"/>
    <property type="project" value="InterPro"/>
</dbReference>
<evidence type="ECO:0000313" key="4">
    <source>
        <dbReference type="EMBL" id="QDU23447.1"/>
    </source>
</evidence>
<accession>A0A517Y119</accession>
<evidence type="ECO:0000313" key="5">
    <source>
        <dbReference type="Proteomes" id="UP000319576"/>
    </source>
</evidence>
<dbReference type="PANTHER" id="PTHR21237:SF23">
    <property type="entry name" value="GRPE PROTEIN HOMOLOG, MITOCHONDRIAL"/>
    <property type="match status" value="1"/>
</dbReference>
<proteinExistence type="predicted"/>
<feature type="compositionally biased region" description="Low complexity" evidence="3">
    <location>
        <begin position="1"/>
        <end position="17"/>
    </location>
</feature>
<dbReference type="SUPFAM" id="SSF51064">
    <property type="entry name" value="Head domain of nucleotide exchange factor GrpE"/>
    <property type="match status" value="1"/>
</dbReference>
<name>A0A517Y119_9BACT</name>
<dbReference type="Proteomes" id="UP000319576">
    <property type="component" value="Chromosome"/>
</dbReference>
<sequence length="254" mass="27527">MSDPAAPGDPASPDRGPVGVEQVERVLADFRQWLLAAPPNDDGRTETDDGRPPVDLFALIGQFTALRHEVNLQTKAARAAVEQNAEVLRQLADRDEEPEPEPADDDEVLRPAVKAVIDVADALALSHRQAEKLRDGAAAILKADAAHAARPGFFARLFGAAPAAPPPDLDALRKLAAGVADGYALSIRRVERLLPTWEVEAVRCTNEEFDPEMMEVVEVVADSGLPAGTVVEEVRPGYRWRGRLVRFAQVKVAR</sequence>
<dbReference type="AlphaFoldDB" id="A0A517Y119"/>
<dbReference type="GO" id="GO:0042803">
    <property type="term" value="F:protein homodimerization activity"/>
    <property type="evidence" value="ECO:0007669"/>
    <property type="project" value="InterPro"/>
</dbReference>
<dbReference type="GO" id="GO:0051082">
    <property type="term" value="F:unfolded protein binding"/>
    <property type="evidence" value="ECO:0007669"/>
    <property type="project" value="TreeGrafter"/>
</dbReference>
<dbReference type="KEGG" id="uli:ETAA1_54470"/>
<dbReference type="InterPro" id="IPR000740">
    <property type="entry name" value="GrpE"/>
</dbReference>
<dbReference type="Pfam" id="PF01025">
    <property type="entry name" value="GrpE"/>
    <property type="match status" value="1"/>
</dbReference>
<feature type="region of interest" description="Disordered" evidence="3">
    <location>
        <begin position="1"/>
        <end position="21"/>
    </location>
</feature>
<protein>
    <recommendedName>
        <fullName evidence="2">Protein GrpE</fullName>
    </recommendedName>
</protein>
<gene>
    <name evidence="4" type="primary">grpE</name>
    <name evidence="4" type="ORF">ETAA1_54470</name>
</gene>
<keyword evidence="1 2" id="KW-0143">Chaperone</keyword>
<dbReference type="PANTHER" id="PTHR21237">
    <property type="entry name" value="GRPE PROTEIN"/>
    <property type="match status" value="1"/>
</dbReference>
<evidence type="ECO:0000256" key="3">
    <source>
        <dbReference type="SAM" id="MobiDB-lite"/>
    </source>
</evidence>
<comment type="function">
    <text evidence="2">Participates actively in the response to hyperosmotic and heat shock by preventing the aggregation of stress-denatured proteins, in association with DnaK and GrpE. It is the nucleotide exchange factor for DnaK and may function as a thermosensor. Unfolded proteins bind initially to DnaJ; upon interaction with the DnaJ-bound protein, DnaK hydrolyzes its bound ATP, resulting in the formation of a stable complex. GrpE releases ADP from DnaK; ATP binding to DnaK triggers the release of the substrate protein, thus completing the reaction cycle. Several rounds of ATP-dependent interactions between DnaJ, DnaK and GrpE are required for fully efficient folding.</text>
</comment>
<dbReference type="GO" id="GO:0006457">
    <property type="term" value="P:protein folding"/>
    <property type="evidence" value="ECO:0007669"/>
    <property type="project" value="InterPro"/>
</dbReference>
<reference evidence="4 5" key="1">
    <citation type="submission" date="2019-02" db="EMBL/GenBank/DDBJ databases">
        <title>Deep-cultivation of Planctomycetes and their phenomic and genomic characterization uncovers novel biology.</title>
        <authorList>
            <person name="Wiegand S."/>
            <person name="Jogler M."/>
            <person name="Boedeker C."/>
            <person name="Pinto D."/>
            <person name="Vollmers J."/>
            <person name="Rivas-Marin E."/>
            <person name="Kohn T."/>
            <person name="Peeters S.H."/>
            <person name="Heuer A."/>
            <person name="Rast P."/>
            <person name="Oberbeckmann S."/>
            <person name="Bunk B."/>
            <person name="Jeske O."/>
            <person name="Meyerdierks A."/>
            <person name="Storesund J.E."/>
            <person name="Kallscheuer N."/>
            <person name="Luecker S."/>
            <person name="Lage O.M."/>
            <person name="Pohl T."/>
            <person name="Merkel B.J."/>
            <person name="Hornburger P."/>
            <person name="Mueller R.-W."/>
            <person name="Bruemmer F."/>
            <person name="Labrenz M."/>
            <person name="Spormann A.M."/>
            <person name="Op den Camp H."/>
            <person name="Overmann J."/>
            <person name="Amann R."/>
            <person name="Jetten M.S.M."/>
            <person name="Mascher T."/>
            <person name="Medema M.H."/>
            <person name="Devos D.P."/>
            <person name="Kaster A.-K."/>
            <person name="Ovreas L."/>
            <person name="Rohde M."/>
            <person name="Galperin M.Y."/>
            <person name="Jogler C."/>
        </authorList>
    </citation>
    <scope>NUCLEOTIDE SEQUENCE [LARGE SCALE GENOMIC DNA]</scope>
    <source>
        <strain evidence="4 5">ETA_A1</strain>
    </source>
</reference>
<keyword evidence="5" id="KW-1185">Reference proteome</keyword>
<evidence type="ECO:0000256" key="2">
    <source>
        <dbReference type="RuleBase" id="RU000639"/>
    </source>
</evidence>
<dbReference type="PROSITE" id="PS01071">
    <property type="entry name" value="GRPE"/>
    <property type="match status" value="1"/>
</dbReference>
<organism evidence="4 5">
    <name type="scientific">Urbifossiella limnaea</name>
    <dbReference type="NCBI Taxonomy" id="2528023"/>
    <lineage>
        <taxon>Bacteria</taxon>
        <taxon>Pseudomonadati</taxon>
        <taxon>Planctomycetota</taxon>
        <taxon>Planctomycetia</taxon>
        <taxon>Gemmatales</taxon>
        <taxon>Gemmataceae</taxon>
        <taxon>Urbifossiella</taxon>
    </lineage>
</organism>
<dbReference type="EMBL" id="CP036273">
    <property type="protein sequence ID" value="QDU23447.1"/>
    <property type="molecule type" value="Genomic_DNA"/>
</dbReference>
<dbReference type="OrthoDB" id="283181at2"/>
<dbReference type="GO" id="GO:0051087">
    <property type="term" value="F:protein-folding chaperone binding"/>
    <property type="evidence" value="ECO:0007669"/>
    <property type="project" value="InterPro"/>
</dbReference>
<dbReference type="Gene3D" id="2.30.22.10">
    <property type="entry name" value="Head domain of nucleotide exchange factor GrpE"/>
    <property type="match status" value="1"/>
</dbReference>
<keyword evidence="2" id="KW-0346">Stress response</keyword>
<evidence type="ECO:0000256" key="1">
    <source>
        <dbReference type="ARBA" id="ARBA00023186"/>
    </source>
</evidence>
<dbReference type="InterPro" id="IPR009012">
    <property type="entry name" value="GrpE_head"/>
</dbReference>